<dbReference type="PROSITE" id="PS51257">
    <property type="entry name" value="PROKAR_LIPOPROTEIN"/>
    <property type="match status" value="1"/>
</dbReference>
<accession>A0A9E5MJ69</accession>
<dbReference type="InterPro" id="IPR010752">
    <property type="entry name" value="DUF1329"/>
</dbReference>
<feature type="region of interest" description="Disordered" evidence="1">
    <location>
        <begin position="49"/>
        <end position="83"/>
    </location>
</feature>
<protein>
    <submittedName>
        <fullName evidence="3">DUF1329 domain-containing protein</fullName>
    </submittedName>
</protein>
<dbReference type="Gene3D" id="2.50.20.10">
    <property type="entry name" value="Lipoprotein localisation LolA/LolB/LppX"/>
    <property type="match status" value="1"/>
</dbReference>
<sequence>MRNPNFAVLVLLAGLVGWTAAACAEVLVRDWPRATLDELGGPDFTPLGAERAGNADGSIPAWEGGLTRPPANYQSGRQERDPWPQDPILHTVTADNVGQYVDLLSPGQRALLKAYPATWRVPVYRSRRSAAFPEWVYQGVLANARRFAEAGAEATYEQARISSPFPIPRRGEEVMWNHNLRWRGLRIQRPLARAAVTPLGRFTLIVGDEDIGIPYAAPQQSRFSKEYPNVLLAIKSKFTGPSLLANDASLVLEPIDHRVSKRKAWSYLESLRRVVRQPFLAYHQPALNSDALRTVDDYELFNGGTDRFEWQLLGKREMLIPYNAYRLHSDQLAPEDIIRRGHINPAHTRYERHRVWVVEGRLKADKQHVYSRRVFYLDEDSWQVVVSESYDLEGQLWRVAEAHIVNFYTVPVPLATLYVYHDLKQRRYLVDGLDNQMTPYRFLESADPREFSPNALLYYVR</sequence>
<gene>
    <name evidence="3" type="ORF">G8770_03445</name>
</gene>
<dbReference type="AlphaFoldDB" id="A0A9E5MJ69"/>
<evidence type="ECO:0000313" key="4">
    <source>
        <dbReference type="Proteomes" id="UP000787472"/>
    </source>
</evidence>
<dbReference type="CDD" id="cd16329">
    <property type="entry name" value="LolA_like"/>
    <property type="match status" value="1"/>
</dbReference>
<feature type="chain" id="PRO_5039306357" evidence="2">
    <location>
        <begin position="25"/>
        <end position="461"/>
    </location>
</feature>
<comment type="caution">
    <text evidence="3">The sequence shown here is derived from an EMBL/GenBank/DDBJ whole genome shotgun (WGS) entry which is preliminary data.</text>
</comment>
<keyword evidence="4" id="KW-1185">Reference proteome</keyword>
<feature type="signal peptide" evidence="2">
    <location>
        <begin position="1"/>
        <end position="24"/>
    </location>
</feature>
<keyword evidence="2" id="KW-0732">Signal</keyword>
<dbReference type="Pfam" id="PF07044">
    <property type="entry name" value="DUF1329"/>
    <property type="match status" value="1"/>
</dbReference>
<dbReference type="EMBL" id="JAAONZ010000002">
    <property type="protein sequence ID" value="NHO64599.1"/>
    <property type="molecule type" value="Genomic_DNA"/>
</dbReference>
<name>A0A9E5MJ69_9GAMM</name>
<evidence type="ECO:0000256" key="2">
    <source>
        <dbReference type="SAM" id="SignalP"/>
    </source>
</evidence>
<proteinExistence type="predicted"/>
<evidence type="ECO:0000256" key="1">
    <source>
        <dbReference type="SAM" id="MobiDB-lite"/>
    </source>
</evidence>
<reference evidence="3" key="1">
    <citation type="submission" date="2020-03" db="EMBL/GenBank/DDBJ databases">
        <authorList>
            <person name="Guo F."/>
        </authorList>
    </citation>
    <scope>NUCLEOTIDE SEQUENCE</scope>
    <source>
        <strain evidence="3">JCM 30134</strain>
    </source>
</reference>
<dbReference type="RefSeq" id="WP_167181791.1">
    <property type="nucleotide sequence ID" value="NZ_JAAONZ010000002.1"/>
</dbReference>
<organism evidence="3 4">
    <name type="scientific">Pseudomaricurvus hydrocarbonicus</name>
    <dbReference type="NCBI Taxonomy" id="1470433"/>
    <lineage>
        <taxon>Bacteria</taxon>
        <taxon>Pseudomonadati</taxon>
        <taxon>Pseudomonadota</taxon>
        <taxon>Gammaproteobacteria</taxon>
        <taxon>Cellvibrionales</taxon>
        <taxon>Cellvibrionaceae</taxon>
        <taxon>Pseudomaricurvus</taxon>
    </lineage>
</organism>
<evidence type="ECO:0000313" key="3">
    <source>
        <dbReference type="EMBL" id="NHO64599.1"/>
    </source>
</evidence>
<dbReference type="Proteomes" id="UP000787472">
    <property type="component" value="Unassembled WGS sequence"/>
</dbReference>